<dbReference type="PROSITE" id="PS50853">
    <property type="entry name" value="FN3"/>
    <property type="match status" value="3"/>
</dbReference>
<name>A0A8S3VGJ7_MYTED</name>
<dbReference type="InterPro" id="IPR013783">
    <property type="entry name" value="Ig-like_fold"/>
</dbReference>
<comment type="caution">
    <text evidence="4">The sequence shown here is derived from an EMBL/GenBank/DDBJ whole genome shotgun (WGS) entry which is preliminary data.</text>
</comment>
<accession>A0A8S3VGJ7</accession>
<dbReference type="EMBL" id="CAJPWZ010003316">
    <property type="protein sequence ID" value="CAG2256816.1"/>
    <property type="molecule type" value="Genomic_DNA"/>
</dbReference>
<organism evidence="4 5">
    <name type="scientific">Mytilus edulis</name>
    <name type="common">Blue mussel</name>
    <dbReference type="NCBI Taxonomy" id="6550"/>
    <lineage>
        <taxon>Eukaryota</taxon>
        <taxon>Metazoa</taxon>
        <taxon>Spiralia</taxon>
        <taxon>Lophotrochozoa</taxon>
        <taxon>Mollusca</taxon>
        <taxon>Bivalvia</taxon>
        <taxon>Autobranchia</taxon>
        <taxon>Pteriomorphia</taxon>
        <taxon>Mytilida</taxon>
        <taxon>Mytiloidea</taxon>
        <taxon>Mytilidae</taxon>
        <taxon>Mytilinae</taxon>
        <taxon>Mytilus</taxon>
    </lineage>
</organism>
<dbReference type="Proteomes" id="UP000683360">
    <property type="component" value="Unassembled WGS sequence"/>
</dbReference>
<sequence>MCSEPGHVRYHEGTSVADKSCRCNFEEGYAFVSKPQKNCYCIPSREDCSCYKKNCPTDYVVNSDYHCIHKNNKSHTADCPDMNSQQKSNSDEMKYPRPNDDHNEKAPNPPRLLSTVVKDGNLILKWKSPEEGLFTADAYKIVSRWNENSQGVTKVVNATASSQIIPYIRPDETYTFTIASCNTSEELIASNHSDELITGNTSEELIASNHSDELITGNPSEELEFYSGVPNEPAALQAYCIDSGIRLIWTAPAEGLFKTESYYIEVTTCPNWEDKKGFSVPACLLEYSITDFIIDKTYRFKIYAVSGSVRSKATDQTLLTSQPLPPKFVDVENIDTTVQISWSQPPKTFFKTQQYVLQVTTDKWESFEEHTIPVDECQYSVLDVLPSTTYSFKMYTAVKYFIKSLPSNEMSALTKEQLEKNETTLTMTDLKSSATYGVHVSTISTNGHESDHSKLVEYKTKGHISTITNDMELMMDIILRLKKCPKDHTKHGFKLPNDDEYGDIAELQRVEYYRREIKNSKTCRIPKTEFDKCFSTVTDTIKRIDEANLPDLQQLQSKLNAIQGHTLANQEQIINTSKHQTEIDATEHVLEVNQTKGSDTLGM</sequence>
<dbReference type="InterPro" id="IPR036116">
    <property type="entry name" value="FN3_sf"/>
</dbReference>
<evidence type="ECO:0000313" key="4">
    <source>
        <dbReference type="EMBL" id="CAG2256816.1"/>
    </source>
</evidence>
<evidence type="ECO:0000259" key="3">
    <source>
        <dbReference type="PROSITE" id="PS50853"/>
    </source>
</evidence>
<feature type="region of interest" description="Disordered" evidence="2">
    <location>
        <begin position="78"/>
        <end position="112"/>
    </location>
</feature>
<keyword evidence="4" id="KW-0808">Transferase</keyword>
<dbReference type="CDD" id="cd00063">
    <property type="entry name" value="FN3"/>
    <property type="match status" value="3"/>
</dbReference>
<keyword evidence="1" id="KW-0677">Repeat</keyword>
<dbReference type="Gene3D" id="2.60.40.10">
    <property type="entry name" value="Immunoglobulins"/>
    <property type="match status" value="3"/>
</dbReference>
<evidence type="ECO:0000256" key="2">
    <source>
        <dbReference type="SAM" id="MobiDB-lite"/>
    </source>
</evidence>
<reference evidence="4" key="1">
    <citation type="submission" date="2021-03" db="EMBL/GenBank/DDBJ databases">
        <authorList>
            <person name="Bekaert M."/>
        </authorList>
    </citation>
    <scope>NUCLEOTIDE SEQUENCE</scope>
</reference>
<feature type="domain" description="Fibronectin type-III" evidence="3">
    <location>
        <begin position="322"/>
        <end position="417"/>
    </location>
</feature>
<proteinExistence type="predicted"/>
<dbReference type="SMART" id="SM00060">
    <property type="entry name" value="FN3"/>
    <property type="match status" value="3"/>
</dbReference>
<feature type="compositionally biased region" description="Basic and acidic residues" evidence="2">
    <location>
        <begin position="89"/>
        <end position="105"/>
    </location>
</feature>
<dbReference type="EC" id="2.7.11.1" evidence="4"/>
<dbReference type="PANTHER" id="PTHR46708:SF2">
    <property type="entry name" value="FIBRONECTIN TYPE-III DOMAIN-CONTAINING PROTEIN"/>
    <property type="match status" value="1"/>
</dbReference>
<protein>
    <submittedName>
        <fullName evidence="4">TTN</fullName>
        <ecNumber evidence="4">2.7.11.1</ecNumber>
    </submittedName>
</protein>
<keyword evidence="5" id="KW-1185">Reference proteome</keyword>
<dbReference type="PANTHER" id="PTHR46708">
    <property type="entry name" value="TENASCIN"/>
    <property type="match status" value="1"/>
</dbReference>
<dbReference type="InterPro" id="IPR050991">
    <property type="entry name" value="ECM_Regulatory_Proteins"/>
</dbReference>
<dbReference type="AlphaFoldDB" id="A0A8S3VGJ7"/>
<dbReference type="InterPro" id="IPR003961">
    <property type="entry name" value="FN3_dom"/>
</dbReference>
<feature type="domain" description="Fibronectin type-III" evidence="3">
    <location>
        <begin position="229"/>
        <end position="321"/>
    </location>
</feature>
<dbReference type="SUPFAM" id="SSF49265">
    <property type="entry name" value="Fibronectin type III"/>
    <property type="match status" value="2"/>
</dbReference>
<dbReference type="GO" id="GO:0004674">
    <property type="term" value="F:protein serine/threonine kinase activity"/>
    <property type="evidence" value="ECO:0007669"/>
    <property type="project" value="UniProtKB-EC"/>
</dbReference>
<feature type="domain" description="Fibronectin type-III" evidence="3">
    <location>
        <begin position="106"/>
        <end position="204"/>
    </location>
</feature>
<evidence type="ECO:0000256" key="1">
    <source>
        <dbReference type="ARBA" id="ARBA00022737"/>
    </source>
</evidence>
<gene>
    <name evidence="4" type="ORF">MEDL_68099</name>
</gene>
<evidence type="ECO:0000313" key="5">
    <source>
        <dbReference type="Proteomes" id="UP000683360"/>
    </source>
</evidence>